<dbReference type="Proteomes" id="UP001245561">
    <property type="component" value="Unassembled WGS sequence"/>
</dbReference>
<dbReference type="GO" id="GO:0032259">
    <property type="term" value="P:methylation"/>
    <property type="evidence" value="ECO:0007669"/>
    <property type="project" value="UniProtKB-KW"/>
</dbReference>
<protein>
    <submittedName>
        <fullName evidence="3">Class I SAM-dependent methyltransferase</fullName>
    </submittedName>
</protein>
<dbReference type="CDD" id="cd02440">
    <property type="entry name" value="AdoMet_MTases"/>
    <property type="match status" value="1"/>
</dbReference>
<proteinExistence type="predicted"/>
<comment type="caution">
    <text evidence="3">The sequence shown here is derived from an EMBL/GenBank/DDBJ whole genome shotgun (WGS) entry which is preliminary data.</text>
</comment>
<dbReference type="InterPro" id="IPR041698">
    <property type="entry name" value="Methyltransf_25"/>
</dbReference>
<evidence type="ECO:0000313" key="2">
    <source>
        <dbReference type="EMBL" id="MDT2595437.1"/>
    </source>
</evidence>
<evidence type="ECO:0000259" key="1">
    <source>
        <dbReference type="Pfam" id="PF13649"/>
    </source>
</evidence>
<organism evidence="3 4">
    <name type="scientific">Enterococcus dongliensis</name>
    <dbReference type="NCBI Taxonomy" id="2559925"/>
    <lineage>
        <taxon>Bacteria</taxon>
        <taxon>Bacillati</taxon>
        <taxon>Bacillota</taxon>
        <taxon>Bacilli</taxon>
        <taxon>Lactobacillales</taxon>
        <taxon>Enterococcaceae</taxon>
        <taxon>Enterococcus</taxon>
    </lineage>
</organism>
<keyword evidence="3" id="KW-0489">Methyltransferase</keyword>
<dbReference type="SUPFAM" id="SSF53335">
    <property type="entry name" value="S-adenosyl-L-methionine-dependent methyltransferases"/>
    <property type="match status" value="1"/>
</dbReference>
<dbReference type="GO" id="GO:0008168">
    <property type="term" value="F:methyltransferase activity"/>
    <property type="evidence" value="ECO:0007669"/>
    <property type="project" value="UniProtKB-KW"/>
</dbReference>
<dbReference type="EMBL" id="JARPYR010000001">
    <property type="protein sequence ID" value="MDT2595437.1"/>
    <property type="molecule type" value="Genomic_DNA"/>
</dbReference>
<gene>
    <name evidence="3" type="ORF">P7D36_00115</name>
    <name evidence="2" type="ORF">P7D39_00115</name>
</gene>
<dbReference type="RefSeq" id="WP_137602885.1">
    <property type="nucleotide sequence ID" value="NZ_JARPYR010000001.1"/>
</dbReference>
<accession>A0AAP5U242</accession>
<evidence type="ECO:0000313" key="3">
    <source>
        <dbReference type="EMBL" id="MDT2635916.1"/>
    </source>
</evidence>
<evidence type="ECO:0000313" key="4">
    <source>
        <dbReference type="Proteomes" id="UP001245561"/>
    </source>
</evidence>
<sequence length="251" mass="29533">MSDYFNELEAFWDEFAEEYEIIQQESALPIAQELCDFLLTQKILPCQTFLDLAGGTGRYLPALQQYVKTYDLVDISKKMLSLAATKADSHVRLIKQAQEIFLSQHIHRYDLVFSAMNPALQTQADLLAFCQASRDWCLIFRLVKEEDQLFSPYEKINPDLLLNEHYKQLLADLKIPYHTKRFCYSQQEMIHREFFQAYFSNEFSPAELANMIKQNFGTADQKLNQSFFDFELIYFQVSNAYNKKEVKFPRS</sequence>
<evidence type="ECO:0000313" key="5">
    <source>
        <dbReference type="Proteomes" id="UP001256547"/>
    </source>
</evidence>
<keyword evidence="3" id="KW-0808">Transferase</keyword>
<dbReference type="EMBL" id="JARPYT010000001">
    <property type="protein sequence ID" value="MDT2635916.1"/>
    <property type="molecule type" value="Genomic_DNA"/>
</dbReference>
<reference evidence="3 5" key="1">
    <citation type="submission" date="2023-03" db="EMBL/GenBank/DDBJ databases">
        <authorList>
            <person name="Shen W."/>
            <person name="Cai J."/>
        </authorList>
    </citation>
    <scope>NUCLEOTIDE SEQUENCE</scope>
    <source>
        <strain evidence="3">P55-2</strain>
        <strain evidence="2 5">P72-2</strain>
    </source>
</reference>
<dbReference type="AlphaFoldDB" id="A0AAP5U242"/>
<dbReference type="Gene3D" id="3.40.50.150">
    <property type="entry name" value="Vaccinia Virus protein VP39"/>
    <property type="match status" value="1"/>
</dbReference>
<dbReference type="InterPro" id="IPR029063">
    <property type="entry name" value="SAM-dependent_MTases_sf"/>
</dbReference>
<dbReference type="Proteomes" id="UP001256547">
    <property type="component" value="Unassembled WGS sequence"/>
</dbReference>
<dbReference type="Pfam" id="PF13649">
    <property type="entry name" value="Methyltransf_25"/>
    <property type="match status" value="1"/>
</dbReference>
<name>A0AAP5U242_9ENTE</name>
<keyword evidence="5" id="KW-1185">Reference proteome</keyword>
<feature type="domain" description="Methyltransferase" evidence="1">
    <location>
        <begin position="50"/>
        <end position="131"/>
    </location>
</feature>